<dbReference type="Proteomes" id="UP000437131">
    <property type="component" value="Unassembled WGS sequence"/>
</dbReference>
<comment type="caution">
    <text evidence="2">The sequence shown here is derived from an EMBL/GenBank/DDBJ whole genome shotgun (WGS) entry which is preliminary data.</text>
</comment>
<dbReference type="InterPro" id="IPR041705">
    <property type="entry name" value="PIN_Sll0205"/>
</dbReference>
<dbReference type="InterPro" id="IPR002716">
    <property type="entry name" value="PIN_dom"/>
</dbReference>
<accession>A0A844GZG5</accession>
<dbReference type="InterPro" id="IPR029060">
    <property type="entry name" value="PIN-like_dom_sf"/>
</dbReference>
<dbReference type="EMBL" id="WMIA01000011">
    <property type="protein sequence ID" value="MTF39356.1"/>
    <property type="molecule type" value="Genomic_DNA"/>
</dbReference>
<feature type="domain" description="PIN" evidence="1">
    <location>
        <begin position="3"/>
        <end position="122"/>
    </location>
</feature>
<evidence type="ECO:0000259" key="1">
    <source>
        <dbReference type="Pfam" id="PF01850"/>
    </source>
</evidence>
<organism evidence="2 3">
    <name type="scientific">Cyanobacterium aponinum 0216</name>
    <dbReference type="NCBI Taxonomy" id="2676140"/>
    <lineage>
        <taxon>Bacteria</taxon>
        <taxon>Bacillati</taxon>
        <taxon>Cyanobacteriota</taxon>
        <taxon>Cyanophyceae</taxon>
        <taxon>Oscillatoriophycideae</taxon>
        <taxon>Chroococcales</taxon>
        <taxon>Geminocystaceae</taxon>
        <taxon>Cyanobacterium</taxon>
    </lineage>
</organism>
<name>A0A844GZG5_9CHRO</name>
<protein>
    <submittedName>
        <fullName evidence="2">PIN domain-containing protein</fullName>
    </submittedName>
</protein>
<dbReference type="SUPFAM" id="SSF88723">
    <property type="entry name" value="PIN domain-like"/>
    <property type="match status" value="1"/>
</dbReference>
<dbReference type="PANTHER" id="PTHR36173">
    <property type="entry name" value="RIBONUCLEASE VAPC16-RELATED"/>
    <property type="match status" value="1"/>
</dbReference>
<evidence type="ECO:0000313" key="2">
    <source>
        <dbReference type="EMBL" id="MTF39356.1"/>
    </source>
</evidence>
<reference evidence="2 3" key="1">
    <citation type="submission" date="2019-11" db="EMBL/GenBank/DDBJ databases">
        <title>Isolation of a new High Light Tolerant Cyanobacteria.</title>
        <authorList>
            <person name="Dobson Z."/>
            <person name="Vaughn N."/>
            <person name="Vaughn M."/>
            <person name="Fromme P."/>
            <person name="Mazor Y."/>
        </authorList>
    </citation>
    <scope>NUCLEOTIDE SEQUENCE [LARGE SCALE GENOMIC DNA]</scope>
    <source>
        <strain evidence="2 3">0216</strain>
    </source>
</reference>
<evidence type="ECO:0000313" key="3">
    <source>
        <dbReference type="Proteomes" id="UP000437131"/>
    </source>
</evidence>
<sequence length="128" mass="14671">MKILLDTHCWLWWLVEPEKLSQTAIATIQNNQNKLYLSVASIWEIGIKYKLGKLDLPISPEILIPQQMQIDKISSLSISVAHALNASILPSYHKDPFDRMLIAQSQLESMTIISNDSMFNSYNVQVLW</sequence>
<proteinExistence type="predicted"/>
<dbReference type="PANTHER" id="PTHR36173:SF2">
    <property type="entry name" value="RIBONUCLEASE VAPC16"/>
    <property type="match status" value="1"/>
</dbReference>
<dbReference type="InterPro" id="IPR052919">
    <property type="entry name" value="TA_system_RNase"/>
</dbReference>
<dbReference type="AlphaFoldDB" id="A0A844GZG5"/>
<dbReference type="CDD" id="cd09872">
    <property type="entry name" value="PIN_Sll0205-like"/>
    <property type="match status" value="1"/>
</dbReference>
<dbReference type="Pfam" id="PF01850">
    <property type="entry name" value="PIN"/>
    <property type="match status" value="1"/>
</dbReference>
<dbReference type="RefSeq" id="WP_155083997.1">
    <property type="nucleotide sequence ID" value="NZ_WMIA01000011.1"/>
</dbReference>
<gene>
    <name evidence="2" type="ORF">GGC33_10520</name>
</gene>